<sequence>MADVANLRENLMKRELFDAPAELHLPQKKKEVKLDNEVTDKTGKKKRQNVKHEKSSKKTKRHEPVINNLLQQGWSVINQSRYQITVVKLPEVQTKLKTAIEKRNENCSERTDFRLGVSREKKTLLQRFVKRYQKVIERCFTCGKKED</sequence>
<dbReference type="HOGENOM" id="CLU_1572410_0_0_1"/>
<evidence type="ECO:0000313" key="2">
    <source>
        <dbReference type="EMBL" id="ESO97777.1"/>
    </source>
</evidence>
<dbReference type="AlphaFoldDB" id="V4AKW0"/>
<protein>
    <submittedName>
        <fullName evidence="2">Uncharacterized protein</fullName>
    </submittedName>
</protein>
<organism evidence="2 3">
    <name type="scientific">Lottia gigantea</name>
    <name type="common">Giant owl limpet</name>
    <dbReference type="NCBI Taxonomy" id="225164"/>
    <lineage>
        <taxon>Eukaryota</taxon>
        <taxon>Metazoa</taxon>
        <taxon>Spiralia</taxon>
        <taxon>Lophotrochozoa</taxon>
        <taxon>Mollusca</taxon>
        <taxon>Gastropoda</taxon>
        <taxon>Patellogastropoda</taxon>
        <taxon>Lottioidea</taxon>
        <taxon>Lottiidae</taxon>
        <taxon>Lottia</taxon>
    </lineage>
</organism>
<dbReference type="Proteomes" id="UP000030746">
    <property type="component" value="Unassembled WGS sequence"/>
</dbReference>
<dbReference type="EMBL" id="KB201304">
    <property type="protein sequence ID" value="ESO97777.1"/>
    <property type="molecule type" value="Genomic_DNA"/>
</dbReference>
<dbReference type="KEGG" id="lgi:LOTGIDRAFT_152873"/>
<feature type="compositionally biased region" description="Basic residues" evidence="1">
    <location>
        <begin position="43"/>
        <end position="61"/>
    </location>
</feature>
<keyword evidence="3" id="KW-1185">Reference proteome</keyword>
<gene>
    <name evidence="2" type="ORF">LOTGIDRAFT_152873</name>
</gene>
<proteinExistence type="predicted"/>
<evidence type="ECO:0000256" key="1">
    <source>
        <dbReference type="SAM" id="MobiDB-lite"/>
    </source>
</evidence>
<name>V4AKW0_LOTGI</name>
<evidence type="ECO:0000313" key="3">
    <source>
        <dbReference type="Proteomes" id="UP000030746"/>
    </source>
</evidence>
<feature type="compositionally biased region" description="Basic and acidic residues" evidence="1">
    <location>
        <begin position="28"/>
        <end position="42"/>
    </location>
</feature>
<dbReference type="GeneID" id="20235805"/>
<accession>V4AKW0</accession>
<feature type="region of interest" description="Disordered" evidence="1">
    <location>
        <begin position="25"/>
        <end position="62"/>
    </location>
</feature>
<dbReference type="CTD" id="20235805"/>
<reference evidence="2 3" key="1">
    <citation type="journal article" date="2013" name="Nature">
        <title>Insights into bilaterian evolution from three spiralian genomes.</title>
        <authorList>
            <person name="Simakov O."/>
            <person name="Marletaz F."/>
            <person name="Cho S.J."/>
            <person name="Edsinger-Gonzales E."/>
            <person name="Havlak P."/>
            <person name="Hellsten U."/>
            <person name="Kuo D.H."/>
            <person name="Larsson T."/>
            <person name="Lv J."/>
            <person name="Arendt D."/>
            <person name="Savage R."/>
            <person name="Osoegawa K."/>
            <person name="de Jong P."/>
            <person name="Grimwood J."/>
            <person name="Chapman J.A."/>
            <person name="Shapiro H."/>
            <person name="Aerts A."/>
            <person name="Otillar R.P."/>
            <person name="Terry A.Y."/>
            <person name="Boore J.L."/>
            <person name="Grigoriev I.V."/>
            <person name="Lindberg D.R."/>
            <person name="Seaver E.C."/>
            <person name="Weisblat D.A."/>
            <person name="Putnam N.H."/>
            <person name="Rokhsar D.S."/>
        </authorList>
    </citation>
    <scope>NUCLEOTIDE SEQUENCE [LARGE SCALE GENOMIC DNA]</scope>
</reference>
<dbReference type="RefSeq" id="XP_009051625.1">
    <property type="nucleotide sequence ID" value="XM_009053377.1"/>
</dbReference>